<evidence type="ECO:0000313" key="3">
    <source>
        <dbReference type="Proteomes" id="UP001363151"/>
    </source>
</evidence>
<proteinExistence type="predicted"/>
<protein>
    <submittedName>
        <fullName evidence="2">Uncharacterized protein</fullName>
    </submittedName>
</protein>
<sequence length="257" mass="27365">MAGSDDAPSATEAARRAKLERLRGKRRSSKSKAGDQASSSSPPASAPTSPDDLGGFPSFDAAAPPAEASAPTMRGVAEAPPDFGSDAKALEDRWGTAAYLLRNPKLPDAAALARTALAARDRRGNRVIRVRCDARDGAEYVNQLKVLAKRMNVRTGKLSQMLLPYGEETSTLEQAHASNVAEYAELAKLGLPADAAARLAALAADTRKLVRCKIADDNDIEQMLECCRELTGFFDALDAFAAAKRVPAFAVFRQFDA</sequence>
<dbReference type="Proteomes" id="UP001363151">
    <property type="component" value="Unassembled WGS sequence"/>
</dbReference>
<organism evidence="2 3">
    <name type="scientific">Aureococcus anophagefferens</name>
    <name type="common">Harmful bloom alga</name>
    <dbReference type="NCBI Taxonomy" id="44056"/>
    <lineage>
        <taxon>Eukaryota</taxon>
        <taxon>Sar</taxon>
        <taxon>Stramenopiles</taxon>
        <taxon>Ochrophyta</taxon>
        <taxon>Pelagophyceae</taxon>
        <taxon>Pelagomonadales</taxon>
        <taxon>Pelagomonadaceae</taxon>
        <taxon>Aureococcus</taxon>
    </lineage>
</organism>
<keyword evidence="3" id="KW-1185">Reference proteome</keyword>
<accession>A0ABR1G726</accession>
<evidence type="ECO:0000256" key="1">
    <source>
        <dbReference type="SAM" id="MobiDB-lite"/>
    </source>
</evidence>
<dbReference type="EMBL" id="JBBJCI010000084">
    <property type="protein sequence ID" value="KAK7248956.1"/>
    <property type="molecule type" value="Genomic_DNA"/>
</dbReference>
<name>A0ABR1G726_AURAN</name>
<feature type="compositionally biased region" description="Low complexity" evidence="1">
    <location>
        <begin position="61"/>
        <end position="71"/>
    </location>
</feature>
<feature type="compositionally biased region" description="Low complexity" evidence="1">
    <location>
        <begin position="37"/>
        <end position="50"/>
    </location>
</feature>
<evidence type="ECO:0000313" key="2">
    <source>
        <dbReference type="EMBL" id="KAK7248956.1"/>
    </source>
</evidence>
<feature type="region of interest" description="Disordered" evidence="1">
    <location>
        <begin position="1"/>
        <end position="80"/>
    </location>
</feature>
<comment type="caution">
    <text evidence="2">The sequence shown here is derived from an EMBL/GenBank/DDBJ whole genome shotgun (WGS) entry which is preliminary data.</text>
</comment>
<feature type="compositionally biased region" description="Basic and acidic residues" evidence="1">
    <location>
        <begin position="13"/>
        <end position="22"/>
    </location>
</feature>
<reference evidence="2 3" key="1">
    <citation type="submission" date="2024-03" db="EMBL/GenBank/DDBJ databases">
        <title>Aureococcus anophagefferens CCMP1851 and Kratosvirus quantuckense: Draft genome of a second virus-susceptible host strain in the model system.</title>
        <authorList>
            <person name="Chase E."/>
            <person name="Truchon A.R."/>
            <person name="Schepens W."/>
            <person name="Wilhelm S.W."/>
        </authorList>
    </citation>
    <scope>NUCLEOTIDE SEQUENCE [LARGE SCALE GENOMIC DNA]</scope>
    <source>
        <strain evidence="2 3">CCMP1851</strain>
    </source>
</reference>
<gene>
    <name evidence="2" type="ORF">SO694_00043120</name>
</gene>